<evidence type="ECO:0000313" key="3">
    <source>
        <dbReference type="Proteomes" id="UP000503540"/>
    </source>
</evidence>
<accession>A0A6G9YB19</accession>
<organism evidence="2 3">
    <name type="scientific">Nocardia arthritidis</name>
    <dbReference type="NCBI Taxonomy" id="228602"/>
    <lineage>
        <taxon>Bacteria</taxon>
        <taxon>Bacillati</taxon>
        <taxon>Actinomycetota</taxon>
        <taxon>Actinomycetes</taxon>
        <taxon>Mycobacteriales</taxon>
        <taxon>Nocardiaceae</taxon>
        <taxon>Nocardia</taxon>
    </lineage>
</organism>
<dbReference type="RefSeq" id="WP_238847210.1">
    <property type="nucleotide sequence ID" value="NZ_CP046172.1"/>
</dbReference>
<sequence>MGFTADDGERPFRNIRAGTAVASVSIAGGVRAPLISCGSDVEGVIDAQQSGQNGVRSGASSRGTTRAGSMKFAAPQRIPTSSLLIPQDLRSQTRWRVLAALTTFEFERATTHMADQPTRVPIAGLITDAQEGRLSLKMDPDKFAEIEYACIQFHENVIQAIQDQLRAVSLMSSFGFGDDSGSALTSASTMARRFREISEGNAGNNFFDVLQEHALIVEQLRQIFAVVRDRYLAQDQGLADQFRVKLAELEQRSQSKPQPSDQFWRFEQNLGEAK</sequence>
<dbReference type="AlphaFoldDB" id="A0A6G9YB19"/>
<proteinExistence type="predicted"/>
<gene>
    <name evidence="2" type="ORF">F5544_12265</name>
</gene>
<name>A0A6G9YB19_9NOCA</name>
<dbReference type="KEGG" id="nah:F5544_12265"/>
<dbReference type="Proteomes" id="UP000503540">
    <property type="component" value="Chromosome"/>
</dbReference>
<evidence type="ECO:0000313" key="2">
    <source>
        <dbReference type="EMBL" id="QIS10344.1"/>
    </source>
</evidence>
<protein>
    <submittedName>
        <fullName evidence="2">Uncharacterized protein</fullName>
    </submittedName>
</protein>
<evidence type="ECO:0000256" key="1">
    <source>
        <dbReference type="SAM" id="MobiDB-lite"/>
    </source>
</evidence>
<keyword evidence="3" id="KW-1185">Reference proteome</keyword>
<reference evidence="2 3" key="1">
    <citation type="journal article" date="2019" name="ACS Chem. Biol.">
        <title>Identification and Mobilization of a Cryptic Antibiotic Biosynthesis Gene Locus from a Human-Pathogenic Nocardia Isolate.</title>
        <authorList>
            <person name="Herisse M."/>
            <person name="Ishida K."/>
            <person name="Porter J.L."/>
            <person name="Howden B."/>
            <person name="Hertweck C."/>
            <person name="Stinear T.P."/>
            <person name="Pidot S.J."/>
        </authorList>
    </citation>
    <scope>NUCLEOTIDE SEQUENCE [LARGE SCALE GENOMIC DNA]</scope>
    <source>
        <strain evidence="2 3">AUSMDU00012717</strain>
    </source>
</reference>
<feature type="region of interest" description="Disordered" evidence="1">
    <location>
        <begin position="250"/>
        <end position="274"/>
    </location>
</feature>
<dbReference type="EMBL" id="CP046172">
    <property type="protein sequence ID" value="QIS10344.1"/>
    <property type="molecule type" value="Genomic_DNA"/>
</dbReference>